<reference evidence="2 4" key="1">
    <citation type="journal article" date="2017" name="Nature">
        <title>The sunflower genome provides insights into oil metabolism, flowering and Asterid evolution.</title>
        <authorList>
            <person name="Badouin H."/>
            <person name="Gouzy J."/>
            <person name="Grassa C.J."/>
            <person name="Murat F."/>
            <person name="Staton S.E."/>
            <person name="Cottret L."/>
            <person name="Lelandais-Briere C."/>
            <person name="Owens G.L."/>
            <person name="Carrere S."/>
            <person name="Mayjonade B."/>
            <person name="Legrand L."/>
            <person name="Gill N."/>
            <person name="Kane N.C."/>
            <person name="Bowers J.E."/>
            <person name="Hubner S."/>
            <person name="Bellec A."/>
            <person name="Berard A."/>
            <person name="Berges H."/>
            <person name="Blanchet N."/>
            <person name="Boniface M.C."/>
            <person name="Brunel D."/>
            <person name="Catrice O."/>
            <person name="Chaidir N."/>
            <person name="Claudel C."/>
            <person name="Donnadieu C."/>
            <person name="Faraut T."/>
            <person name="Fievet G."/>
            <person name="Helmstetter N."/>
            <person name="King M."/>
            <person name="Knapp S.J."/>
            <person name="Lai Z."/>
            <person name="Le Paslier M.C."/>
            <person name="Lippi Y."/>
            <person name="Lorenzon L."/>
            <person name="Mandel J.R."/>
            <person name="Marage G."/>
            <person name="Marchand G."/>
            <person name="Marquand E."/>
            <person name="Bret-Mestries E."/>
            <person name="Morien E."/>
            <person name="Nambeesan S."/>
            <person name="Nguyen T."/>
            <person name="Pegot-Espagnet P."/>
            <person name="Pouilly N."/>
            <person name="Raftis F."/>
            <person name="Sallet E."/>
            <person name="Schiex T."/>
            <person name="Thomas J."/>
            <person name="Vandecasteele C."/>
            <person name="Vares D."/>
            <person name="Vear F."/>
            <person name="Vautrin S."/>
            <person name="Crespi M."/>
            <person name="Mangin B."/>
            <person name="Burke J.M."/>
            <person name="Salse J."/>
            <person name="Munos S."/>
            <person name="Vincourt P."/>
            <person name="Rieseberg L.H."/>
            <person name="Langlade N.B."/>
        </authorList>
    </citation>
    <scope>NUCLEOTIDE SEQUENCE [LARGE SCALE GENOMIC DNA]</scope>
    <source>
        <strain evidence="4">cv. SF193</strain>
        <tissue evidence="2">Leaves</tissue>
    </source>
</reference>
<dbReference type="InParanoid" id="A0A251RQP6"/>
<evidence type="ECO:0000313" key="4">
    <source>
        <dbReference type="Proteomes" id="UP000215914"/>
    </source>
</evidence>
<gene>
    <name evidence="3" type="ORF">HannXRQ_Chr17g0553921</name>
    <name evidence="2" type="ORF">HanXRQr2_Chr02g0045901</name>
</gene>
<organism evidence="3 4">
    <name type="scientific">Helianthus annuus</name>
    <name type="common">Common sunflower</name>
    <dbReference type="NCBI Taxonomy" id="4232"/>
    <lineage>
        <taxon>Eukaryota</taxon>
        <taxon>Viridiplantae</taxon>
        <taxon>Streptophyta</taxon>
        <taxon>Embryophyta</taxon>
        <taxon>Tracheophyta</taxon>
        <taxon>Spermatophyta</taxon>
        <taxon>Magnoliopsida</taxon>
        <taxon>eudicotyledons</taxon>
        <taxon>Gunneridae</taxon>
        <taxon>Pentapetalae</taxon>
        <taxon>asterids</taxon>
        <taxon>campanulids</taxon>
        <taxon>Asterales</taxon>
        <taxon>Asteraceae</taxon>
        <taxon>Asteroideae</taxon>
        <taxon>Heliantheae alliance</taxon>
        <taxon>Heliantheae</taxon>
        <taxon>Helianthus</taxon>
    </lineage>
</organism>
<reference evidence="2" key="3">
    <citation type="submission" date="2020-06" db="EMBL/GenBank/DDBJ databases">
        <title>Helianthus annuus Genome sequencing and assembly Release 2.</title>
        <authorList>
            <person name="Gouzy J."/>
            <person name="Langlade N."/>
            <person name="Munos S."/>
        </authorList>
    </citation>
    <scope>NUCLEOTIDE SEQUENCE</scope>
    <source>
        <tissue evidence="2">Leaves</tissue>
    </source>
</reference>
<dbReference type="Gramene" id="mRNA:HanXRQr2_Chr02g0045901">
    <property type="protein sequence ID" value="mRNA:HanXRQr2_Chr02g0045901"/>
    <property type="gene ID" value="HanXRQr2_Chr02g0045901"/>
</dbReference>
<accession>A0A251RQP6</accession>
<dbReference type="Proteomes" id="UP000215914">
    <property type="component" value="Chromosome 17"/>
</dbReference>
<evidence type="ECO:0000313" key="2">
    <source>
        <dbReference type="EMBL" id="KAF5816831.1"/>
    </source>
</evidence>
<reference evidence="3" key="2">
    <citation type="submission" date="2017-02" db="EMBL/GenBank/DDBJ databases">
        <title>Sunflower complete genome.</title>
        <authorList>
            <person name="Langlade N."/>
            <person name="Munos S."/>
        </authorList>
    </citation>
    <scope>NUCLEOTIDE SEQUENCE [LARGE SCALE GENOMIC DNA]</scope>
    <source>
        <tissue evidence="3">Leaves</tissue>
    </source>
</reference>
<proteinExistence type="predicted"/>
<protein>
    <submittedName>
        <fullName evidence="3">Uncharacterized protein</fullName>
    </submittedName>
</protein>
<dbReference type="EMBL" id="MNCJ02000317">
    <property type="protein sequence ID" value="KAF5816831.1"/>
    <property type="molecule type" value="Genomic_DNA"/>
</dbReference>
<sequence>MIGRTNTISKSLRTMMRLMKLHLLVVLVLMICLHGGKHASINIKPSGVPPPKVCSPRCVATSFVHKYCCSGVQEIECCYAIEALCNKFCPKLDTCCVHK</sequence>
<keyword evidence="4" id="KW-1185">Reference proteome</keyword>
<feature type="signal peptide" evidence="1">
    <location>
        <begin position="1"/>
        <end position="38"/>
    </location>
</feature>
<name>A0A251RQP6_HELAN</name>
<dbReference type="AlphaFoldDB" id="A0A251RQP6"/>
<feature type="chain" id="PRO_5041060178" evidence="1">
    <location>
        <begin position="39"/>
        <end position="99"/>
    </location>
</feature>
<keyword evidence="1" id="KW-0732">Signal</keyword>
<evidence type="ECO:0000313" key="3">
    <source>
        <dbReference type="EMBL" id="OTF86725.1"/>
    </source>
</evidence>
<dbReference type="EMBL" id="CM007906">
    <property type="protein sequence ID" value="OTF86725.1"/>
    <property type="molecule type" value="Genomic_DNA"/>
</dbReference>
<evidence type="ECO:0000256" key="1">
    <source>
        <dbReference type="SAM" id="SignalP"/>
    </source>
</evidence>